<keyword evidence="10" id="KW-1185">Reference proteome</keyword>
<dbReference type="InterPro" id="IPR014718">
    <property type="entry name" value="GH-type_carb-bd"/>
</dbReference>
<evidence type="ECO:0000256" key="7">
    <source>
        <dbReference type="ARBA" id="ARBA00032729"/>
    </source>
</evidence>
<gene>
    <name evidence="9" type="ORF">GSLYS_00022127001</name>
</gene>
<protein>
    <recommendedName>
        <fullName evidence="4">Galactose mutarotase</fullName>
    </recommendedName>
    <alternativeName>
        <fullName evidence="7">Aldose 1-epimerase</fullName>
    </alternativeName>
</protein>
<evidence type="ECO:0000256" key="4">
    <source>
        <dbReference type="ARBA" id="ARBA00021023"/>
    </source>
</evidence>
<dbReference type="InterPro" id="IPR008183">
    <property type="entry name" value="Aldose_1/G6P_1-epimerase"/>
</dbReference>
<evidence type="ECO:0000256" key="1">
    <source>
        <dbReference type="ARBA" id="ARBA00001712"/>
    </source>
</evidence>
<evidence type="ECO:0000256" key="2">
    <source>
        <dbReference type="ARBA" id="ARBA00004947"/>
    </source>
</evidence>
<dbReference type="PROSITE" id="PS00545">
    <property type="entry name" value="ALDOSE_1_EPIMERASE"/>
    <property type="match status" value="1"/>
</dbReference>
<proteinExistence type="inferred from homology"/>
<reference evidence="9 10" key="1">
    <citation type="submission" date="2024-04" db="EMBL/GenBank/DDBJ databases">
        <authorList>
            <consortium name="Genoscope - CEA"/>
            <person name="William W."/>
        </authorList>
    </citation>
    <scope>NUCLEOTIDE SEQUENCE [LARGE SCALE GENOMIC DNA]</scope>
</reference>
<dbReference type="PANTHER" id="PTHR10091">
    <property type="entry name" value="ALDOSE-1-EPIMERASE"/>
    <property type="match status" value="1"/>
</dbReference>
<sequence length="188" mass="20832">MDYSAATDQDTVINLTNHAYFNLAGSGTILDHILEINADEFTPTDAVSIPTGEIRKVEKTPFDFRIGKAMGKEIDEADDQLEFGSGYDHNWILNKTQGEMSLAAKVTEPNSGRVLEVLTTEPGIQFYAGNFLADGKGKGGKIYNKREGFCLETQHFPDSPNKPKFPTTILKKGQKFASTTIYRFSVKK</sequence>
<evidence type="ECO:0000313" key="10">
    <source>
        <dbReference type="Proteomes" id="UP001497497"/>
    </source>
</evidence>
<dbReference type="AlphaFoldDB" id="A0AAV2IPB4"/>
<evidence type="ECO:0000256" key="6">
    <source>
        <dbReference type="ARBA" id="ARBA00023277"/>
    </source>
</evidence>
<evidence type="ECO:0000256" key="8">
    <source>
        <dbReference type="ARBA" id="ARBA00045743"/>
    </source>
</evidence>
<dbReference type="GO" id="GO:0033499">
    <property type="term" value="P:galactose catabolic process via UDP-galactose, Leloir pathway"/>
    <property type="evidence" value="ECO:0007669"/>
    <property type="project" value="TreeGrafter"/>
</dbReference>
<name>A0AAV2IPB4_LYMST</name>
<evidence type="ECO:0000256" key="3">
    <source>
        <dbReference type="ARBA" id="ARBA00006206"/>
    </source>
</evidence>
<dbReference type="GO" id="GO:0005737">
    <property type="term" value="C:cytoplasm"/>
    <property type="evidence" value="ECO:0007669"/>
    <property type="project" value="TreeGrafter"/>
</dbReference>
<evidence type="ECO:0000256" key="5">
    <source>
        <dbReference type="ARBA" id="ARBA00023235"/>
    </source>
</evidence>
<comment type="similarity">
    <text evidence="3">Belongs to the aldose epimerase family.</text>
</comment>
<keyword evidence="6" id="KW-0119">Carbohydrate metabolism</keyword>
<comment type="caution">
    <text evidence="9">The sequence shown here is derived from an EMBL/GenBank/DDBJ whole genome shotgun (WGS) entry which is preliminary data.</text>
</comment>
<dbReference type="CDD" id="cd09019">
    <property type="entry name" value="galactose_mutarotase_like"/>
    <property type="match status" value="1"/>
</dbReference>
<dbReference type="GO" id="GO:0006006">
    <property type="term" value="P:glucose metabolic process"/>
    <property type="evidence" value="ECO:0007669"/>
    <property type="project" value="TreeGrafter"/>
</dbReference>
<organism evidence="9 10">
    <name type="scientific">Lymnaea stagnalis</name>
    <name type="common">Great pond snail</name>
    <name type="synonym">Helix stagnalis</name>
    <dbReference type="NCBI Taxonomy" id="6523"/>
    <lineage>
        <taxon>Eukaryota</taxon>
        <taxon>Metazoa</taxon>
        <taxon>Spiralia</taxon>
        <taxon>Lophotrochozoa</taxon>
        <taxon>Mollusca</taxon>
        <taxon>Gastropoda</taxon>
        <taxon>Heterobranchia</taxon>
        <taxon>Euthyneura</taxon>
        <taxon>Panpulmonata</taxon>
        <taxon>Hygrophila</taxon>
        <taxon>Lymnaeoidea</taxon>
        <taxon>Lymnaeidae</taxon>
        <taxon>Lymnaea</taxon>
    </lineage>
</organism>
<comment type="catalytic activity">
    <reaction evidence="1">
        <text>alpha-D-galactose = beta-D-galactose</text>
        <dbReference type="Rhea" id="RHEA:28675"/>
        <dbReference type="ChEBI" id="CHEBI:27667"/>
        <dbReference type="ChEBI" id="CHEBI:28061"/>
        <dbReference type="EC" id="5.1.3.3"/>
    </reaction>
    <physiologicalReaction direction="right-to-left" evidence="1">
        <dbReference type="Rhea" id="RHEA:28677"/>
    </physiologicalReaction>
</comment>
<accession>A0AAV2IPB4</accession>
<dbReference type="SUPFAM" id="SSF74650">
    <property type="entry name" value="Galactose mutarotase-like"/>
    <property type="match status" value="1"/>
</dbReference>
<dbReference type="Gene3D" id="2.70.98.10">
    <property type="match status" value="1"/>
</dbReference>
<dbReference type="InterPro" id="IPR047215">
    <property type="entry name" value="Galactose_mutarotase-like"/>
</dbReference>
<comment type="function">
    <text evidence="8">Mutarotase that catalyzes the interconversion of beta-D-galactose and alpha-D-galactose during galactose metabolism. Beta-D-galactose is metabolized in the liver into glucose 1-phosphate, the primary metabolic fuel, by the action of four enzymes that constitute the Leloir pathway: GALM, GALK1 (galactokinase), GALT (galactose-1-phosphate uridylyltransferase) and GALE (UDP-galactose-4'-epimerase). Involved in the maintenance of the equilibrium between the beta- and alpha-anomers of galactose, therefore ensuring a sufficient supply of the alpha-anomer for GALK1. Also active on D-glucose although shows a preference for galactose over glucose.</text>
</comment>
<dbReference type="GO" id="GO:0030246">
    <property type="term" value="F:carbohydrate binding"/>
    <property type="evidence" value="ECO:0007669"/>
    <property type="project" value="InterPro"/>
</dbReference>
<dbReference type="InterPro" id="IPR018052">
    <property type="entry name" value="Ald1_epimerase_CS"/>
</dbReference>
<evidence type="ECO:0000313" key="9">
    <source>
        <dbReference type="EMBL" id="CAL1548810.1"/>
    </source>
</evidence>
<dbReference type="InterPro" id="IPR011013">
    <property type="entry name" value="Gal_mutarotase_sf_dom"/>
</dbReference>
<dbReference type="Pfam" id="PF01263">
    <property type="entry name" value="Aldose_epim"/>
    <property type="match status" value="1"/>
</dbReference>
<dbReference type="PANTHER" id="PTHR10091:SF0">
    <property type="entry name" value="GALACTOSE MUTAROTASE"/>
    <property type="match status" value="1"/>
</dbReference>
<dbReference type="EMBL" id="CAXITT010001758">
    <property type="protein sequence ID" value="CAL1548810.1"/>
    <property type="molecule type" value="Genomic_DNA"/>
</dbReference>
<keyword evidence="5" id="KW-0413">Isomerase</keyword>
<dbReference type="Proteomes" id="UP001497497">
    <property type="component" value="Unassembled WGS sequence"/>
</dbReference>
<comment type="pathway">
    <text evidence="2">Carbohydrate metabolism; galactose metabolism.</text>
</comment>
<dbReference type="GO" id="GO:0004034">
    <property type="term" value="F:aldose 1-epimerase activity"/>
    <property type="evidence" value="ECO:0007669"/>
    <property type="project" value="UniProtKB-EC"/>
</dbReference>